<dbReference type="EMBL" id="HBKR01024009">
    <property type="protein sequence ID" value="CAE2315404.1"/>
    <property type="molecule type" value="Transcribed_RNA"/>
</dbReference>
<feature type="compositionally biased region" description="Basic and acidic residues" evidence="2">
    <location>
        <begin position="496"/>
        <end position="517"/>
    </location>
</feature>
<dbReference type="SUPFAM" id="SSF53067">
    <property type="entry name" value="Actin-like ATPase domain"/>
    <property type="match status" value="2"/>
</dbReference>
<dbReference type="Gene3D" id="3.90.640.10">
    <property type="entry name" value="Actin, Chain A, domain 4"/>
    <property type="match status" value="1"/>
</dbReference>
<dbReference type="Gene3D" id="3.30.420.40">
    <property type="match status" value="2"/>
</dbReference>
<dbReference type="PANTHER" id="PTHR11937">
    <property type="entry name" value="ACTIN"/>
    <property type="match status" value="1"/>
</dbReference>
<protein>
    <recommendedName>
        <fullName evidence="3">C2 domain-containing protein</fullName>
    </recommendedName>
</protein>
<dbReference type="Pfam" id="PF00168">
    <property type="entry name" value="C2"/>
    <property type="match status" value="1"/>
</dbReference>
<feature type="region of interest" description="Disordered" evidence="2">
    <location>
        <begin position="455"/>
        <end position="474"/>
    </location>
</feature>
<dbReference type="SUPFAM" id="SSF103657">
    <property type="entry name" value="BAR/IMD domain-like"/>
    <property type="match status" value="1"/>
</dbReference>
<evidence type="ECO:0000256" key="2">
    <source>
        <dbReference type="SAM" id="MobiDB-lite"/>
    </source>
</evidence>
<evidence type="ECO:0000259" key="3">
    <source>
        <dbReference type="SMART" id="SM00239"/>
    </source>
</evidence>
<feature type="region of interest" description="Disordered" evidence="2">
    <location>
        <begin position="148"/>
        <end position="167"/>
    </location>
</feature>
<evidence type="ECO:0000313" key="4">
    <source>
        <dbReference type="EMBL" id="CAE2315404.1"/>
    </source>
</evidence>
<dbReference type="InterPro" id="IPR000008">
    <property type="entry name" value="C2_dom"/>
</dbReference>
<dbReference type="SMART" id="SM00239">
    <property type="entry name" value="C2"/>
    <property type="match status" value="1"/>
</dbReference>
<gene>
    <name evidence="4" type="ORF">NAES01612_LOCUS15752</name>
</gene>
<sequence>MKPALFMSVAMAKANKVEIQIEKARSLKEGESSDVHVQIVNGKGKKIAKTKHKKSADPVFDESFIISDHAGNLKFQILAGKSSAVLYQLEIEVLNLGTFAVPKWHILKDASSLATEKDQTESVDPQGSFTLKGLTKVFGGPKLNLEEAKKEQQQGSAGPAGNAPLASSNTLISGPVIGEMDPDMAEAYEPYVLINLWDRPKVIQDHAEKVKGSGALVDQFLTKLQKIEETYAKQLADLATTFFRDHAKFKEPTLLKACYMGLVIQTKHRADEAKTMAEGLKEVTQRKQALLNADNSLTEPVKKLREDLGFLAKPLQKEEENLNKAQKLYDDFVSVMEKTNGVKIDTGDENWREKLGLEDKTKLQAFETNLRSASIAEAMVRNVYNEGVTREYAKFQQAELERSGVVSQAILDVGAITNKFTQAIYKKNLAVQQKYRAYNKIEDLEKWTSAQGSDIRCPWGPQEDKEEAAMAREEMNPFSRAKREISAKQNANLTADEQKAASMRAEREALKKANERKQHSHMSRALDTHSQAAYLTPREQKSLRDTKQKEIEAEIEREKQRQEEEKKKKAEDGESGIAMGSQRGKPAASKEESKEKEKKRKSHHELDPEEKKKRKEEKAKRKKEKEEEKKKLEEEKAKLEEEREKLKKEKEEMEQQKKEGGEESGEEGEGEGEVVGEIYDGEEFAGGDYSQYMVKDTPIVIDNGHAYFKAGFSGEMNPSLVIPAVSAEFPSLQGRINESYKEHPQFLFGNEALHAAVGITDDSKYRCNTAVFSDAPEDWGDLLATWGYLCHKLGANPAYNPVLYTIPTLAPTSLKRKIYEVVFEQFASPQSFVTPAPLLAPYAYGSCTGLVVDIGASSAQVAPVIDGYLIDSAQQRARHLGGKHDTEVVVQYLKEHQDKDLLFAAPSEAHLHNIARSMKDRMTFVPQTKQHFYDEIQVLDTVEGIGEDEDDMARASSEYVNGYALHRLVVSAGEKCFQPKLVLDDRDESIRTLPELVTAAVSKCANDVRIDLLSNIHLSGGVCTMPGFRDRFQKEIREILNPKARKHVYVHGDHESRFAVWRGGSVLTSLDAFQATWITSNQWEEEGPDRVCADRPVVSSVTYNTLA</sequence>
<feature type="compositionally biased region" description="Basic and acidic residues" evidence="2">
    <location>
        <begin position="604"/>
        <end position="661"/>
    </location>
</feature>
<dbReference type="CDD" id="cd10169">
    <property type="entry name" value="ASKHA_NBD_actin-like"/>
    <property type="match status" value="1"/>
</dbReference>
<organism evidence="4">
    <name type="scientific">Paramoeba aestuarina</name>
    <dbReference type="NCBI Taxonomy" id="180227"/>
    <lineage>
        <taxon>Eukaryota</taxon>
        <taxon>Amoebozoa</taxon>
        <taxon>Discosea</taxon>
        <taxon>Flabellinia</taxon>
        <taxon>Dactylopodida</taxon>
        <taxon>Paramoebidae</taxon>
        <taxon>Paramoeba</taxon>
    </lineage>
</organism>
<dbReference type="SUPFAM" id="SSF49562">
    <property type="entry name" value="C2 domain (Calcium/lipid-binding domain, CaLB)"/>
    <property type="match status" value="1"/>
</dbReference>
<dbReference type="InterPro" id="IPR027267">
    <property type="entry name" value="AH/BAR_dom_sf"/>
</dbReference>
<dbReference type="Pfam" id="PF00022">
    <property type="entry name" value="Actin"/>
    <property type="match status" value="1"/>
</dbReference>
<reference evidence="4" key="1">
    <citation type="submission" date="2021-01" db="EMBL/GenBank/DDBJ databases">
        <authorList>
            <person name="Corre E."/>
            <person name="Pelletier E."/>
            <person name="Niang G."/>
            <person name="Scheremetjew M."/>
            <person name="Finn R."/>
            <person name="Kale V."/>
            <person name="Holt S."/>
            <person name="Cochrane G."/>
            <person name="Meng A."/>
            <person name="Brown T."/>
            <person name="Cohen L."/>
        </authorList>
    </citation>
    <scope>NUCLEOTIDE SEQUENCE</scope>
    <source>
        <strain evidence="4">SoJaBio B1-5/56/2</strain>
    </source>
</reference>
<dbReference type="InterPro" id="IPR043129">
    <property type="entry name" value="ATPase_NBD"/>
</dbReference>
<dbReference type="AlphaFoldDB" id="A0A7S4NYM6"/>
<feature type="region of interest" description="Disordered" evidence="2">
    <location>
        <begin position="487"/>
        <end position="672"/>
    </location>
</feature>
<feature type="compositionally biased region" description="Acidic residues" evidence="2">
    <location>
        <begin position="662"/>
        <end position="672"/>
    </location>
</feature>
<feature type="domain" description="C2" evidence="3">
    <location>
        <begin position="16"/>
        <end position="105"/>
    </location>
</feature>
<name>A0A7S4NYM6_9EUKA</name>
<evidence type="ECO:0000256" key="1">
    <source>
        <dbReference type="RuleBase" id="RU000487"/>
    </source>
</evidence>
<dbReference type="InterPro" id="IPR004000">
    <property type="entry name" value="Actin"/>
</dbReference>
<proteinExistence type="inferred from homology"/>
<dbReference type="InterPro" id="IPR035892">
    <property type="entry name" value="C2_domain_sf"/>
</dbReference>
<comment type="similarity">
    <text evidence="1">Belongs to the actin family.</text>
</comment>
<accession>A0A7S4NYM6</accession>
<dbReference type="Gene3D" id="1.20.1270.60">
    <property type="entry name" value="Arfaptin homology (AH) domain/BAR domain"/>
    <property type="match status" value="1"/>
</dbReference>
<feature type="compositionally biased region" description="Basic and acidic residues" evidence="2">
    <location>
        <begin position="538"/>
        <end position="572"/>
    </location>
</feature>
<dbReference type="SMART" id="SM00268">
    <property type="entry name" value="ACTIN"/>
    <property type="match status" value="1"/>
</dbReference>